<dbReference type="GO" id="GO:0016342">
    <property type="term" value="C:catenin complex"/>
    <property type="evidence" value="ECO:0007669"/>
    <property type="project" value="TreeGrafter"/>
</dbReference>
<dbReference type="GO" id="GO:0016477">
    <property type="term" value="P:cell migration"/>
    <property type="evidence" value="ECO:0007669"/>
    <property type="project" value="TreeGrafter"/>
</dbReference>
<feature type="domain" description="Calpain catalytic" evidence="6">
    <location>
        <begin position="120"/>
        <end position="365"/>
    </location>
</feature>
<comment type="subcellular location">
    <subcellularLocation>
        <location evidence="1">Membrane</location>
    </subcellularLocation>
</comment>
<keyword evidence="9" id="KW-1185">Reference proteome</keyword>
<keyword evidence="3" id="KW-0106">Calcium</keyword>
<keyword evidence="2" id="KW-0677">Repeat</keyword>
<evidence type="ECO:0000256" key="5">
    <source>
        <dbReference type="PROSITE-ProRule" id="PRU00239"/>
    </source>
</evidence>
<dbReference type="InterPro" id="IPR015919">
    <property type="entry name" value="Cadherin-like_sf"/>
</dbReference>
<gene>
    <name evidence="8" type="ORF">Pla52n_00730</name>
</gene>
<dbReference type="GO" id="GO:0007156">
    <property type="term" value="P:homophilic cell adhesion via plasma membrane adhesion molecules"/>
    <property type="evidence" value="ECO:0007669"/>
    <property type="project" value="InterPro"/>
</dbReference>
<dbReference type="Pfam" id="PF00028">
    <property type="entry name" value="Cadherin"/>
    <property type="match status" value="2"/>
</dbReference>
<dbReference type="PANTHER" id="PTHR24027:SF438">
    <property type="entry name" value="CADHERIN 23"/>
    <property type="match status" value="1"/>
</dbReference>
<dbReference type="SUPFAM" id="SSF54001">
    <property type="entry name" value="Cysteine proteinases"/>
    <property type="match status" value="1"/>
</dbReference>
<organism evidence="8 9">
    <name type="scientific">Stieleria varia</name>
    <dbReference type="NCBI Taxonomy" id="2528005"/>
    <lineage>
        <taxon>Bacteria</taxon>
        <taxon>Pseudomonadati</taxon>
        <taxon>Planctomycetota</taxon>
        <taxon>Planctomycetia</taxon>
        <taxon>Pirellulales</taxon>
        <taxon>Pirellulaceae</taxon>
        <taxon>Stieleria</taxon>
    </lineage>
</organism>
<evidence type="ECO:0000313" key="8">
    <source>
        <dbReference type="EMBL" id="TWU07500.1"/>
    </source>
</evidence>
<evidence type="ECO:0000259" key="6">
    <source>
        <dbReference type="PROSITE" id="PS50203"/>
    </source>
</evidence>
<dbReference type="InterPro" id="IPR038765">
    <property type="entry name" value="Papain-like_cys_pep_sf"/>
</dbReference>
<sequence>MHRSIKPSKRKLSIERLDDRRVLAALVDGIGPGDHSTAAGPGASDNFECGLFGAFGLQCEQDRTENPPPKEKEFVVFEDFDEEEIDEEKPVIRPSMVTGSFLWGAADARVSRQAALSFDDIQQGRSDTCSFSSALASVARTNFNLASGIRLAEILGDSQYIFQVRLYREVNNVFEPTWIDVPFDETLEPDDLKSTDRGEFWPALYLRAYLTFSDAVDGNYRSMHESMRALTGLGHTRLTPDGSVAQAQQMLNALENGSPIMTATRNDSGDFLLETTYGLVNNHAYTVMGVEINSSSPDGIFVTIRNPWARDTSYSFYDADGDGNVSLGESYDAQYGIDGRNDGIIRVPWPVFSQQFDDIVISDLTGPNINEVQEPTRQLVFDQPEIDPVTIGTGEELAISFHATDPQGGYPLYGLHTESPGYIHPQSGEFRWRPKSTDAGTWVVTVDAEVNPFVTGAVTFVVNVESQTPTVDSLASSQTSIQSNGQDELTLTAAGVSTIADLAVDVEFWRDADGNGTFSSRHDVFLGSDGADEGKFEWNGYVSGLSAGNQVFFARPKVSTFDDTIYGDGVAVDVLITQSLQEDPVALPVGNPIFYPIQLPSNTVRYRQPLPQGGQRAIFSTNDSNAEFGFFDLQGAIIPGTQKRLLDPGEELLDVAFLDDGQFAVLYSRDNGPYGQWFDVQGNPLGDAVGYDNTYHNLSTPSNHRSNSDIAVASFDGEMHAIVVFATGAFLEEDVFSFTFSRGESNTSDTQITKSLWQVSEGTAAGNRLPRVTMNEVGFGVVVWLDSASGDTFDARRARGLEFSDYGRQFIDPEFEIGNANNPEIAPAVSMNRNRDFVVSYSEFEFPSDGTGDDVQARFFRHAANPGDRIGEDEPFQVNSFVGGNQFSGSVAMSNSGWSAIVWSSWGQDAGDASFETGVYAQLYNPQGRPAGPEFQVPIATEGNQRLVSVEIDDDADLFISYHDFETESRYLRLYSTNVAPSLDTQNPFSVSENSPVGTMVTTLMANDLDGDNVRFAIVGDSPFAVDEITGELTVVDPTALDRETNAEIQVAVQLTDDADDPKSVVVTATVNVTEVNEGPVSENVTFTINELSPVGHVVGTVPAFDPDEQESLIFSIQEETPFGINARSGQLFVVDQTALDFETTPSFQFDVVVTDGNDQQTTATVTVELTDVDETTINVAPKLVELPAAVFYIDGQAASLVFPNVLVEDPDASDYTGGRLRAENISFPWDDDRLVFQELGGVSLSGDSVQVDGVLIGQITRDGLGRNALQVVFNSDATPERLTRLIRSIAFQTPNQDRPSDSRVFRLTLADTDGNTTSVTTFAAVRNASDQPGGLFESIGTDANDVFNLESFAAGQNSVNGKLGVDTLRITGGGQSLDLTSIANAILTDVEVLDIRGSGGNQLTLNLDEVLNLSATSDTVQIHHDADDTITIGDGWNVEAPVLSGGSFWHVLTQDTATLRIANAKPFSNPFLAMDVNHDDRVSALDALDIINRLALIPRDSSERRERLSTPTDQSELAGFYYFDSNEDDFVSALDALFVINRLAETRTEGERIDVPLGNVSLPISSKSTDHAIEDRRVTEQMMLGDIDRFAPPVTPAVPSWRTQQNLSAIDQIMQSDDDASPTEEAIATLSAKLDPLSQPLS</sequence>
<feature type="active site" evidence="5">
    <location>
        <position position="129"/>
    </location>
</feature>
<dbReference type="InterPro" id="IPR001300">
    <property type="entry name" value="Peptidase_C2_calpain_cat"/>
</dbReference>
<feature type="domain" description="Cadherin" evidence="7">
    <location>
        <begin position="1081"/>
        <end position="1184"/>
    </location>
</feature>
<reference evidence="8 9" key="1">
    <citation type="submission" date="2019-02" db="EMBL/GenBank/DDBJ databases">
        <title>Deep-cultivation of Planctomycetes and their phenomic and genomic characterization uncovers novel biology.</title>
        <authorList>
            <person name="Wiegand S."/>
            <person name="Jogler M."/>
            <person name="Boedeker C."/>
            <person name="Pinto D."/>
            <person name="Vollmers J."/>
            <person name="Rivas-Marin E."/>
            <person name="Kohn T."/>
            <person name="Peeters S.H."/>
            <person name="Heuer A."/>
            <person name="Rast P."/>
            <person name="Oberbeckmann S."/>
            <person name="Bunk B."/>
            <person name="Jeske O."/>
            <person name="Meyerdierks A."/>
            <person name="Storesund J.E."/>
            <person name="Kallscheuer N."/>
            <person name="Luecker S."/>
            <person name="Lage O.M."/>
            <person name="Pohl T."/>
            <person name="Merkel B.J."/>
            <person name="Hornburger P."/>
            <person name="Mueller R.-W."/>
            <person name="Bruemmer F."/>
            <person name="Labrenz M."/>
            <person name="Spormann A.M."/>
            <person name="Op Den Camp H."/>
            <person name="Overmann J."/>
            <person name="Amann R."/>
            <person name="Jetten M.S.M."/>
            <person name="Mascher T."/>
            <person name="Medema M.H."/>
            <person name="Devos D.P."/>
            <person name="Kaster A.-K."/>
            <person name="Ovreas L."/>
            <person name="Rohde M."/>
            <person name="Galperin M.Y."/>
            <person name="Jogler C."/>
        </authorList>
    </citation>
    <scope>NUCLEOTIDE SEQUENCE [LARGE SCALE GENOMIC DNA]</scope>
    <source>
        <strain evidence="8 9">Pla52n</strain>
    </source>
</reference>
<proteinExistence type="predicted"/>
<feature type="active site" evidence="5">
    <location>
        <position position="306"/>
    </location>
</feature>
<dbReference type="PANTHER" id="PTHR24027">
    <property type="entry name" value="CADHERIN-23"/>
    <property type="match status" value="1"/>
</dbReference>
<dbReference type="SUPFAM" id="SSF49313">
    <property type="entry name" value="Cadherin-like"/>
    <property type="match status" value="2"/>
</dbReference>
<dbReference type="InterPro" id="IPR039808">
    <property type="entry name" value="Cadherin"/>
</dbReference>
<protein>
    <submittedName>
        <fullName evidence="8">Cadherin domain protein</fullName>
    </submittedName>
</protein>
<keyword evidence="4" id="KW-0472">Membrane</keyword>
<dbReference type="Pfam" id="PF00404">
    <property type="entry name" value="Dockerin_1"/>
    <property type="match status" value="1"/>
</dbReference>
<dbReference type="CDD" id="cd11304">
    <property type="entry name" value="Cadherin_repeat"/>
    <property type="match status" value="2"/>
</dbReference>
<dbReference type="PROSITE" id="PS50268">
    <property type="entry name" value="CADHERIN_2"/>
    <property type="match status" value="2"/>
</dbReference>
<feature type="active site" evidence="5">
    <location>
        <position position="283"/>
    </location>
</feature>
<name>A0A5C6B6B9_9BACT</name>
<evidence type="ECO:0000256" key="4">
    <source>
        <dbReference type="ARBA" id="ARBA00023136"/>
    </source>
</evidence>
<dbReference type="GO" id="GO:0004553">
    <property type="term" value="F:hydrolase activity, hydrolyzing O-glycosyl compounds"/>
    <property type="evidence" value="ECO:0007669"/>
    <property type="project" value="InterPro"/>
</dbReference>
<keyword evidence="5" id="KW-0788">Thiol protease</keyword>
<dbReference type="PROSITE" id="PS50203">
    <property type="entry name" value="CALPAIN_CAT"/>
    <property type="match status" value="1"/>
</dbReference>
<dbReference type="GO" id="GO:0000272">
    <property type="term" value="P:polysaccharide catabolic process"/>
    <property type="evidence" value="ECO:0007669"/>
    <property type="project" value="InterPro"/>
</dbReference>
<evidence type="ECO:0000313" key="9">
    <source>
        <dbReference type="Proteomes" id="UP000320176"/>
    </source>
</evidence>
<keyword evidence="5" id="KW-0645">Protease</keyword>
<accession>A0A5C6B6B9</accession>
<evidence type="ECO:0000256" key="3">
    <source>
        <dbReference type="ARBA" id="ARBA00022837"/>
    </source>
</evidence>
<dbReference type="SMART" id="SM00112">
    <property type="entry name" value="CA"/>
    <property type="match status" value="2"/>
</dbReference>
<dbReference type="InterPro" id="IPR002126">
    <property type="entry name" value="Cadherin-like_dom"/>
</dbReference>
<dbReference type="OrthoDB" id="514320at2"/>
<evidence type="ECO:0000259" key="7">
    <source>
        <dbReference type="PROSITE" id="PS50268"/>
    </source>
</evidence>
<dbReference type="GO" id="GO:0006508">
    <property type="term" value="P:proteolysis"/>
    <property type="evidence" value="ECO:0007669"/>
    <property type="project" value="UniProtKB-KW"/>
</dbReference>
<dbReference type="GO" id="GO:0005509">
    <property type="term" value="F:calcium ion binding"/>
    <property type="evidence" value="ECO:0007669"/>
    <property type="project" value="InterPro"/>
</dbReference>
<keyword evidence="5" id="KW-0378">Hydrolase</keyword>
<dbReference type="GO" id="GO:0004198">
    <property type="term" value="F:calcium-dependent cysteine-type endopeptidase activity"/>
    <property type="evidence" value="ECO:0007669"/>
    <property type="project" value="InterPro"/>
</dbReference>
<dbReference type="RefSeq" id="WP_146517717.1">
    <property type="nucleotide sequence ID" value="NZ_CP151726.1"/>
</dbReference>
<dbReference type="GO" id="GO:0045296">
    <property type="term" value="F:cadherin binding"/>
    <property type="evidence" value="ECO:0007669"/>
    <property type="project" value="TreeGrafter"/>
</dbReference>
<dbReference type="SMART" id="SM00230">
    <property type="entry name" value="CysPc"/>
    <property type="match status" value="1"/>
</dbReference>
<evidence type="ECO:0000256" key="2">
    <source>
        <dbReference type="ARBA" id="ARBA00022737"/>
    </source>
</evidence>
<dbReference type="GO" id="GO:0008013">
    <property type="term" value="F:beta-catenin binding"/>
    <property type="evidence" value="ECO:0007669"/>
    <property type="project" value="TreeGrafter"/>
</dbReference>
<comment type="caution">
    <text evidence="8">The sequence shown here is derived from an EMBL/GenBank/DDBJ whole genome shotgun (WGS) entry which is preliminary data.</text>
</comment>
<dbReference type="Proteomes" id="UP000320176">
    <property type="component" value="Unassembled WGS sequence"/>
</dbReference>
<dbReference type="Gene3D" id="3.90.70.10">
    <property type="entry name" value="Cysteine proteinases"/>
    <property type="match status" value="1"/>
</dbReference>
<evidence type="ECO:0000256" key="1">
    <source>
        <dbReference type="ARBA" id="ARBA00004370"/>
    </source>
</evidence>
<dbReference type="EMBL" id="SJPN01000001">
    <property type="protein sequence ID" value="TWU07500.1"/>
    <property type="molecule type" value="Genomic_DNA"/>
</dbReference>
<dbReference type="Pfam" id="PF00648">
    <property type="entry name" value="Peptidase_C2"/>
    <property type="match status" value="1"/>
</dbReference>
<dbReference type="InterPro" id="IPR002105">
    <property type="entry name" value="Dockerin_1_rpt"/>
</dbReference>
<feature type="domain" description="Cadherin" evidence="7">
    <location>
        <begin position="983"/>
        <end position="1105"/>
    </location>
</feature>
<dbReference type="Gene3D" id="2.60.40.60">
    <property type="entry name" value="Cadherins"/>
    <property type="match status" value="2"/>
</dbReference>